<sequence length="445" mass="50210">MKSPSSRPMVAIVGRPNVGKSTLFNRVIGRRSAVVDDRPGVTRDRNYAEAEWAGHPFLLIDTGGLVPEPEEELILTVKRQVEFALEQADVILFMVDVQTAMTPDDQEIASILRRLEKPVVLAANKIDEDRSLDDRLEFYKLGLGDPIPISALHGRNMGDLLDAVVAGLPPWEEEEGEQDVISVAIVGRPNVGKSSLVNALVGEERSVVDALPGTTRDAIDTDLVSGDLRLRLIDTAGLRRRSKVQESIEFYSTIRAVRSIERADLAVLLLDATGDIARQDKRIGGISEEYGKGLIIAVNKWDLVEARGDDLPHDWKEYRAFVQEEFYFARYAPIVFISALTGERLDELLHWIERVGKEMYRTVKTSELNRIIRAIEERRPLSSGRRRATKIYYAVQQATAPPTFRIYCNDPKRVDDNYRRFLAKNIREAFGFVGVPIRFQIRKSK</sequence>
<organism evidence="12 13">
    <name type="scientific">candidate division TA06 bacterium DG_24</name>
    <dbReference type="NCBI Taxonomy" id="1703770"/>
    <lineage>
        <taxon>Bacteria</taxon>
        <taxon>Bacteria division TA06</taxon>
    </lineage>
</organism>
<accession>A0A0S7WSB3</accession>
<keyword evidence="5 8" id="KW-0547">Nucleotide-binding</keyword>
<dbReference type="InterPro" id="IPR027417">
    <property type="entry name" value="P-loop_NTPase"/>
</dbReference>
<dbReference type="PIRSF" id="PIRSF006485">
    <property type="entry name" value="GTP-binding_EngA"/>
    <property type="match status" value="1"/>
</dbReference>
<dbReference type="Pfam" id="PF01926">
    <property type="entry name" value="MMR_HSR1"/>
    <property type="match status" value="2"/>
</dbReference>
<keyword evidence="6 8" id="KW-0342">GTP-binding</keyword>
<dbReference type="InterPro" id="IPR016484">
    <property type="entry name" value="GTPase_Der"/>
</dbReference>
<dbReference type="Pfam" id="PF14714">
    <property type="entry name" value="KH_dom-like"/>
    <property type="match status" value="1"/>
</dbReference>
<evidence type="ECO:0000256" key="2">
    <source>
        <dbReference type="ARBA" id="ARBA00020953"/>
    </source>
</evidence>
<evidence type="ECO:0000256" key="3">
    <source>
        <dbReference type="ARBA" id="ARBA00022517"/>
    </source>
</evidence>
<dbReference type="GO" id="GO:0043022">
    <property type="term" value="F:ribosome binding"/>
    <property type="evidence" value="ECO:0007669"/>
    <property type="project" value="TreeGrafter"/>
</dbReference>
<evidence type="ECO:0000256" key="9">
    <source>
        <dbReference type="PROSITE-ProRule" id="PRU01049"/>
    </source>
</evidence>
<name>A0A0S7WSB3_UNCT6</name>
<evidence type="ECO:0000256" key="5">
    <source>
        <dbReference type="ARBA" id="ARBA00022741"/>
    </source>
</evidence>
<dbReference type="SMART" id="SM00382">
    <property type="entry name" value="AAA"/>
    <property type="match status" value="2"/>
</dbReference>
<evidence type="ECO:0000256" key="8">
    <source>
        <dbReference type="HAMAP-Rule" id="MF_00195"/>
    </source>
</evidence>
<dbReference type="PRINTS" id="PR00326">
    <property type="entry name" value="GTP1OBG"/>
</dbReference>
<feature type="domain" description="EngA-type G" evidence="11">
    <location>
        <begin position="181"/>
        <end position="360"/>
    </location>
</feature>
<evidence type="ECO:0000313" key="13">
    <source>
        <dbReference type="Proteomes" id="UP000052008"/>
    </source>
</evidence>
<dbReference type="GO" id="GO:0042254">
    <property type="term" value="P:ribosome biogenesis"/>
    <property type="evidence" value="ECO:0007669"/>
    <property type="project" value="UniProtKB-KW"/>
</dbReference>
<evidence type="ECO:0000313" key="12">
    <source>
        <dbReference type="EMBL" id="KPJ53046.1"/>
    </source>
</evidence>
<dbReference type="HAMAP" id="MF_00195">
    <property type="entry name" value="GTPase_Der"/>
    <property type="match status" value="1"/>
</dbReference>
<comment type="caution">
    <text evidence="12">The sequence shown here is derived from an EMBL/GenBank/DDBJ whole genome shotgun (WGS) entry which is preliminary data.</text>
</comment>
<dbReference type="GO" id="GO:0005525">
    <property type="term" value="F:GTP binding"/>
    <property type="evidence" value="ECO:0007669"/>
    <property type="project" value="UniProtKB-UniRule"/>
</dbReference>
<dbReference type="CDD" id="cd01895">
    <property type="entry name" value="EngA2"/>
    <property type="match status" value="1"/>
</dbReference>
<keyword evidence="4 10" id="KW-0677">Repeat</keyword>
<dbReference type="Gene3D" id="3.30.300.20">
    <property type="match status" value="1"/>
</dbReference>
<dbReference type="PATRIC" id="fig|1703770.3.peg.916"/>
<dbReference type="NCBIfam" id="TIGR00231">
    <property type="entry name" value="small_GTP"/>
    <property type="match status" value="2"/>
</dbReference>
<dbReference type="NCBIfam" id="TIGR03594">
    <property type="entry name" value="GTPase_EngA"/>
    <property type="match status" value="1"/>
</dbReference>
<dbReference type="STRING" id="1703770.AMJ39_06175"/>
<dbReference type="FunFam" id="3.40.50.300:FF:000057">
    <property type="entry name" value="GTPase Der"/>
    <property type="match status" value="1"/>
</dbReference>
<feature type="binding site" evidence="8">
    <location>
        <begin position="234"/>
        <end position="238"/>
    </location>
    <ligand>
        <name>GTP</name>
        <dbReference type="ChEBI" id="CHEBI:37565"/>
        <label>2</label>
    </ligand>
</feature>
<dbReference type="FunFam" id="3.40.50.300:FF:000040">
    <property type="entry name" value="GTPase Der"/>
    <property type="match status" value="1"/>
</dbReference>
<dbReference type="AlphaFoldDB" id="A0A0S7WSB3"/>
<evidence type="ECO:0000256" key="4">
    <source>
        <dbReference type="ARBA" id="ARBA00022737"/>
    </source>
</evidence>
<feature type="binding site" evidence="8">
    <location>
        <begin position="124"/>
        <end position="127"/>
    </location>
    <ligand>
        <name>GTP</name>
        <dbReference type="ChEBI" id="CHEBI:37565"/>
        <label>1</label>
    </ligand>
</feature>
<feature type="binding site" evidence="8">
    <location>
        <begin position="187"/>
        <end position="194"/>
    </location>
    <ligand>
        <name>GTP</name>
        <dbReference type="ChEBI" id="CHEBI:37565"/>
        <label>2</label>
    </ligand>
</feature>
<dbReference type="InterPro" id="IPR015946">
    <property type="entry name" value="KH_dom-like_a/b"/>
</dbReference>
<protein>
    <recommendedName>
        <fullName evidence="2 8">GTPase Der</fullName>
    </recommendedName>
    <alternativeName>
        <fullName evidence="7 8">GTP-binding protein EngA</fullName>
    </alternativeName>
</protein>
<reference evidence="12 13" key="1">
    <citation type="journal article" date="2015" name="Microbiome">
        <title>Genomic resolution of linkages in carbon, nitrogen, and sulfur cycling among widespread estuary sediment bacteria.</title>
        <authorList>
            <person name="Baker B.J."/>
            <person name="Lazar C.S."/>
            <person name="Teske A.P."/>
            <person name="Dick G.J."/>
        </authorList>
    </citation>
    <scope>NUCLEOTIDE SEQUENCE [LARGE SCALE GENOMIC DNA]</scope>
    <source>
        <strain evidence="12">DG_24</strain>
    </source>
</reference>
<feature type="binding site" evidence="8">
    <location>
        <begin position="299"/>
        <end position="302"/>
    </location>
    <ligand>
        <name>GTP</name>
        <dbReference type="ChEBI" id="CHEBI:37565"/>
        <label>2</label>
    </ligand>
</feature>
<dbReference type="InterPro" id="IPR005225">
    <property type="entry name" value="Small_GTP-bd"/>
</dbReference>
<evidence type="ECO:0000259" key="11">
    <source>
        <dbReference type="PROSITE" id="PS51712"/>
    </source>
</evidence>
<dbReference type="Gene3D" id="3.40.50.300">
    <property type="entry name" value="P-loop containing nucleotide triphosphate hydrolases"/>
    <property type="match status" value="2"/>
</dbReference>
<dbReference type="InterPro" id="IPR006073">
    <property type="entry name" value="GTP-bd"/>
</dbReference>
<evidence type="ECO:0000256" key="7">
    <source>
        <dbReference type="ARBA" id="ARBA00032345"/>
    </source>
</evidence>
<dbReference type="PROSITE" id="PS51712">
    <property type="entry name" value="G_ENGA"/>
    <property type="match status" value="2"/>
</dbReference>
<keyword evidence="3 8" id="KW-0690">Ribosome biogenesis</keyword>
<proteinExistence type="inferred from homology"/>
<feature type="binding site" evidence="8">
    <location>
        <begin position="14"/>
        <end position="21"/>
    </location>
    <ligand>
        <name>GTP</name>
        <dbReference type="ChEBI" id="CHEBI:37565"/>
        <label>1</label>
    </ligand>
</feature>
<dbReference type="EMBL" id="LIZS01000032">
    <property type="protein sequence ID" value="KPJ53046.1"/>
    <property type="molecule type" value="Genomic_DNA"/>
</dbReference>
<evidence type="ECO:0000256" key="6">
    <source>
        <dbReference type="ARBA" id="ARBA00023134"/>
    </source>
</evidence>
<feature type="binding site" evidence="8">
    <location>
        <begin position="61"/>
        <end position="65"/>
    </location>
    <ligand>
        <name>GTP</name>
        <dbReference type="ChEBI" id="CHEBI:37565"/>
        <label>1</label>
    </ligand>
</feature>
<dbReference type="InterPro" id="IPR032859">
    <property type="entry name" value="KH_dom-like"/>
</dbReference>
<dbReference type="InterPro" id="IPR003593">
    <property type="entry name" value="AAA+_ATPase"/>
</dbReference>
<dbReference type="Proteomes" id="UP000052008">
    <property type="component" value="Unassembled WGS sequence"/>
</dbReference>
<gene>
    <name evidence="8" type="primary">der</name>
    <name evidence="12" type="ORF">AMJ39_06175</name>
</gene>
<comment type="function">
    <text evidence="8 10">GTPase that plays an essential role in the late steps of ribosome biogenesis.</text>
</comment>
<dbReference type="FunFam" id="3.30.300.20:FF:000004">
    <property type="entry name" value="GTPase Der"/>
    <property type="match status" value="1"/>
</dbReference>
<dbReference type="InterPro" id="IPR031166">
    <property type="entry name" value="G_ENGA"/>
</dbReference>
<evidence type="ECO:0000256" key="1">
    <source>
        <dbReference type="ARBA" id="ARBA00008279"/>
    </source>
</evidence>
<dbReference type="PANTHER" id="PTHR43834">
    <property type="entry name" value="GTPASE DER"/>
    <property type="match status" value="1"/>
</dbReference>
<dbReference type="PANTHER" id="PTHR43834:SF6">
    <property type="entry name" value="GTPASE DER"/>
    <property type="match status" value="1"/>
</dbReference>
<dbReference type="CDD" id="cd01894">
    <property type="entry name" value="EngA1"/>
    <property type="match status" value="1"/>
</dbReference>
<comment type="similarity">
    <text evidence="1 8 9 10">Belongs to the TRAFAC class TrmE-Era-EngA-EngB-Septin-like GTPase superfamily. EngA (Der) GTPase family.</text>
</comment>
<dbReference type="SUPFAM" id="SSF52540">
    <property type="entry name" value="P-loop containing nucleoside triphosphate hydrolases"/>
    <property type="match status" value="2"/>
</dbReference>
<evidence type="ECO:0000256" key="10">
    <source>
        <dbReference type="RuleBase" id="RU004481"/>
    </source>
</evidence>
<comment type="subunit">
    <text evidence="8">Associates with the 50S ribosomal subunit.</text>
</comment>
<feature type="domain" description="EngA-type G" evidence="11">
    <location>
        <begin position="8"/>
        <end position="172"/>
    </location>
</feature>